<gene>
    <name evidence="1" type="ORF">YA0853_17115</name>
</gene>
<evidence type="ECO:0000313" key="1">
    <source>
        <dbReference type="EMBL" id="MBI6625371.1"/>
    </source>
</evidence>
<protein>
    <submittedName>
        <fullName evidence="1">Uncharacterized protein</fullName>
    </submittedName>
</protein>
<dbReference type="RefSeq" id="WP_156796371.1">
    <property type="nucleotide sequence ID" value="NZ_BAAAEG010000001.1"/>
</dbReference>
<comment type="caution">
    <text evidence="1">The sequence shown here is derived from an EMBL/GenBank/DDBJ whole genome shotgun (WGS) entry which is preliminary data.</text>
</comment>
<dbReference type="AlphaFoldDB" id="A0A8I1JGH1"/>
<accession>A0A8I1JGH1</accession>
<dbReference type="EMBL" id="JAEILH010000026">
    <property type="protein sequence ID" value="MBI6625371.1"/>
    <property type="molecule type" value="Genomic_DNA"/>
</dbReference>
<sequence length="55" mass="6013">MKEAPTFAFCGAKDIGNGPVPSLERDKRQKFHDRCRGCNKTLVTFAAIKTLADAS</sequence>
<organism evidence="1 2">
    <name type="scientific">Pseudomonas rhodesiae</name>
    <dbReference type="NCBI Taxonomy" id="76760"/>
    <lineage>
        <taxon>Bacteria</taxon>
        <taxon>Pseudomonadati</taxon>
        <taxon>Pseudomonadota</taxon>
        <taxon>Gammaproteobacteria</taxon>
        <taxon>Pseudomonadales</taxon>
        <taxon>Pseudomonadaceae</taxon>
        <taxon>Pseudomonas</taxon>
    </lineage>
</organism>
<reference evidence="1" key="1">
    <citation type="submission" date="2020-12" db="EMBL/GenBank/DDBJ databases">
        <title>Comparative genomic insights into the epidemiology and virulence of plant pathogenic Pseudomonads from Turkey.</title>
        <authorList>
            <person name="Dillon M."/>
            <person name="Ruiz-Bedoya T."/>
            <person name="Bendalovic-Torma C."/>
            <person name="Guttman K.M."/>
            <person name="Kwak H."/>
            <person name="Middleton M.A."/>
            <person name="Wang P.W."/>
            <person name="Horuz S."/>
            <person name="Aysan Y."/>
            <person name="Guttman D.S."/>
        </authorList>
    </citation>
    <scope>NUCLEOTIDE SEQUENCE</scope>
    <source>
        <strain evidence="1">S5_IA_3a</strain>
    </source>
</reference>
<dbReference type="Proteomes" id="UP000645865">
    <property type="component" value="Unassembled WGS sequence"/>
</dbReference>
<name>A0A8I1JGH1_9PSED</name>
<evidence type="ECO:0000313" key="2">
    <source>
        <dbReference type="Proteomes" id="UP000645865"/>
    </source>
</evidence>
<proteinExistence type="predicted"/>